<dbReference type="Gene3D" id="2.100.10.30">
    <property type="entry name" value="Jacalin-like lectin domain"/>
    <property type="match status" value="1"/>
</dbReference>
<dbReference type="KEGG" id="ncs:NCAS_0B06370"/>
<dbReference type="FunCoup" id="G0V9V4">
    <property type="interactions" value="70"/>
</dbReference>
<dbReference type="InterPro" id="IPR036404">
    <property type="entry name" value="Jacalin-like_lectin_dom_sf"/>
</dbReference>
<dbReference type="GeneID" id="96902278"/>
<dbReference type="RefSeq" id="XP_003675092.1">
    <property type="nucleotide sequence ID" value="XM_003675044.1"/>
</dbReference>
<dbReference type="AlphaFoldDB" id="G0V9V4"/>
<dbReference type="Proteomes" id="UP000001640">
    <property type="component" value="Chromosome 2"/>
</dbReference>
<dbReference type="OrthoDB" id="74460at2759"/>
<reference evidence="2 3" key="1">
    <citation type="journal article" date="2011" name="Proc. Natl. Acad. Sci. U.S.A.">
        <title>Evolutionary erosion of yeast sex chromosomes by mating-type switching accidents.</title>
        <authorList>
            <person name="Gordon J.L."/>
            <person name="Armisen D."/>
            <person name="Proux-Wera E."/>
            <person name="Oheigeartaigh S.S."/>
            <person name="Byrne K.P."/>
            <person name="Wolfe K.H."/>
        </authorList>
    </citation>
    <scope>NUCLEOTIDE SEQUENCE [LARGE SCALE GENOMIC DNA]</scope>
    <source>
        <strain evidence="3">ATCC 76901 / BCRC 22586 / CBS 4309 / NBRC 1992 / NRRL Y-12630</strain>
    </source>
</reference>
<reference key="2">
    <citation type="submission" date="2011-08" db="EMBL/GenBank/DDBJ databases">
        <title>Genome sequence of Naumovozyma castellii.</title>
        <authorList>
            <person name="Gordon J.L."/>
            <person name="Armisen D."/>
            <person name="Proux-Wera E."/>
            <person name="OhEigeartaigh S.S."/>
            <person name="Byrne K.P."/>
            <person name="Wolfe K.H."/>
        </authorList>
    </citation>
    <scope>NUCLEOTIDE SEQUENCE</scope>
    <source>
        <strain>Type strain:CBS 4309</strain>
    </source>
</reference>
<proteinExistence type="predicted"/>
<protein>
    <recommendedName>
        <fullName evidence="1">Jacalin-type lectin domain-containing protein</fullName>
    </recommendedName>
</protein>
<dbReference type="GO" id="GO:0005737">
    <property type="term" value="C:cytoplasm"/>
    <property type="evidence" value="ECO:0007669"/>
    <property type="project" value="TreeGrafter"/>
</dbReference>
<dbReference type="PANTHER" id="PTHR21054:SF2">
    <property type="entry name" value="MIP04191P"/>
    <property type="match status" value="1"/>
</dbReference>
<evidence type="ECO:0000313" key="3">
    <source>
        <dbReference type="Proteomes" id="UP000001640"/>
    </source>
</evidence>
<dbReference type="Pfam" id="PF12044">
    <property type="entry name" value="Metallopep"/>
    <property type="match status" value="1"/>
</dbReference>
<dbReference type="InParanoid" id="G0V9V4"/>
<dbReference type="PANTHER" id="PTHR21054">
    <property type="entry name" value="ZINC METALLOPROTEINASE-RELATED"/>
    <property type="match status" value="1"/>
</dbReference>
<dbReference type="HOGENOM" id="CLU_009601_2_1_1"/>
<dbReference type="InterPro" id="IPR021917">
    <property type="entry name" value="Unchr_Zn-peptidase-like"/>
</dbReference>
<accession>G0V9V4</accession>
<dbReference type="SUPFAM" id="SSF51101">
    <property type="entry name" value="Mannose-binding lectins"/>
    <property type="match status" value="1"/>
</dbReference>
<keyword evidence="3" id="KW-1185">Reference proteome</keyword>
<organism evidence="2 3">
    <name type="scientific">Naumovozyma castellii</name>
    <name type="common">Yeast</name>
    <name type="synonym">Saccharomyces castellii</name>
    <dbReference type="NCBI Taxonomy" id="27288"/>
    <lineage>
        <taxon>Eukaryota</taxon>
        <taxon>Fungi</taxon>
        <taxon>Dikarya</taxon>
        <taxon>Ascomycota</taxon>
        <taxon>Saccharomycotina</taxon>
        <taxon>Saccharomycetes</taxon>
        <taxon>Saccharomycetales</taxon>
        <taxon>Saccharomycetaceae</taxon>
        <taxon>Naumovozyma</taxon>
    </lineage>
</organism>
<dbReference type="eggNOG" id="KOG4525">
    <property type="taxonomic scope" value="Eukaryota"/>
</dbReference>
<sequence length="690" mass="76756">MEFFNLNQNEQVVSPCLIIHGKLTKASTGSQSIQVQHPQLPPLTFPINADFFKATIILTPGENKLTFITDKNVSQVISCYYTPLFQNIPIHLCLILAKDSPLKFDSPAQQIQREKGNDLYLAIKKLRIAGRLMQAFTNEQMLRNGFGHRTFNFAEEYTMDTEFVNSPLKKLPMRNNIKIHLVRSEKTTDEIRSYDVAQQNKAAKDSGGLFGIAMDALKKYGGLFVNIQRPVQAACIYLDAHWDGKLITGHAALGGGNDDIKLAIFGSHGMYSWPSSMEQVVPYFLDATKASTKEVANDNGECGSYWECLAVTMGAFWHEMGHLLGSPHQENGVMLRDYTRLNRSFLTKESYCIRTNSNGAAVPIYPKEECTWHRLDLLRYLYHPSFTKPEDYSDPTFMRPGKLGDYGVKQPSFYPLGNETCHLVSQSGIYLIEIVCGDLARGYIEYLPVSLGGPGPQKDIILSLNDLRARIPPDKIPEFGNSFKLKVLSVNGPQSCYDNFPSLLKVKPIPMEKYGFAPGVTGLKSHVVGRLEGGKETGIIGIKIKDVIALRVYHGNALDGLRFYFKDSTSKDNVPDVPSRNYVNRLTQSFKENVSLSDKHPNVLFGKETSSYSDIILEPGEYISGFNVRGGWWVDAIQVATNHGRMTDMLGNKNGGGLGDLLPPDGQYILGIYGSIGQWVNGIGIVYGSL</sequence>
<feature type="domain" description="Jacalin-type lectin" evidence="1">
    <location>
        <begin position="522"/>
        <end position="689"/>
    </location>
</feature>
<dbReference type="PROSITE" id="PS51752">
    <property type="entry name" value="JACALIN_LECTIN"/>
    <property type="match status" value="1"/>
</dbReference>
<evidence type="ECO:0000313" key="2">
    <source>
        <dbReference type="EMBL" id="CCC68721.1"/>
    </source>
</evidence>
<gene>
    <name evidence="2" type="primary">NCAS0B06370</name>
    <name evidence="2" type="ordered locus">NCAS_0B06370</name>
</gene>
<evidence type="ECO:0000259" key="1">
    <source>
        <dbReference type="PROSITE" id="PS51752"/>
    </source>
</evidence>
<dbReference type="InterPro" id="IPR053002">
    <property type="entry name" value="Metalloproteinase_M10B"/>
</dbReference>
<name>G0V9V4_NAUCA</name>
<dbReference type="EMBL" id="HE576753">
    <property type="protein sequence ID" value="CCC68721.1"/>
    <property type="molecule type" value="Genomic_DNA"/>
</dbReference>
<dbReference type="OMA" id="MFRNNFG"/>
<dbReference type="InterPro" id="IPR001229">
    <property type="entry name" value="Jacalin-like_lectin_dom"/>
</dbReference>